<dbReference type="Proteomes" id="UP000094526">
    <property type="component" value="Unassembled WGS sequence"/>
</dbReference>
<protein>
    <submittedName>
        <fullName evidence="2">Uncharacterized protein</fullName>
    </submittedName>
</protein>
<feature type="region of interest" description="Disordered" evidence="1">
    <location>
        <begin position="70"/>
        <end position="89"/>
    </location>
</feature>
<organism evidence="2 3">
    <name type="scientific">Cladophialophora carrionii</name>
    <dbReference type="NCBI Taxonomy" id="86049"/>
    <lineage>
        <taxon>Eukaryota</taxon>
        <taxon>Fungi</taxon>
        <taxon>Dikarya</taxon>
        <taxon>Ascomycota</taxon>
        <taxon>Pezizomycotina</taxon>
        <taxon>Eurotiomycetes</taxon>
        <taxon>Chaetothyriomycetidae</taxon>
        <taxon>Chaetothyriales</taxon>
        <taxon>Herpotrichiellaceae</taxon>
        <taxon>Cladophialophora</taxon>
    </lineage>
</organism>
<dbReference type="AlphaFoldDB" id="A0A1C1D1A4"/>
<accession>A0A1C1D1A4</accession>
<feature type="compositionally biased region" description="Basic and acidic residues" evidence="1">
    <location>
        <begin position="16"/>
        <end position="28"/>
    </location>
</feature>
<sequence length="89" mass="10311">MCLCADDESFVGNEYPSREGQHREDPNRTTRRSRRRTRKFEVLETGTYRSEVAGPRRELAGVSQHHQRLYSLLPEEDDGHPNVDSAVVR</sequence>
<keyword evidence="3" id="KW-1185">Reference proteome</keyword>
<dbReference type="VEuPathDB" id="FungiDB:CLCR_01014"/>
<comment type="caution">
    <text evidence="2">The sequence shown here is derived from an EMBL/GenBank/DDBJ whole genome shotgun (WGS) entry which is preliminary data.</text>
</comment>
<evidence type="ECO:0000313" key="3">
    <source>
        <dbReference type="Proteomes" id="UP000094526"/>
    </source>
</evidence>
<feature type="region of interest" description="Disordered" evidence="1">
    <location>
        <begin position="1"/>
        <end position="63"/>
    </location>
</feature>
<evidence type="ECO:0000256" key="1">
    <source>
        <dbReference type="SAM" id="MobiDB-lite"/>
    </source>
</evidence>
<evidence type="ECO:0000313" key="2">
    <source>
        <dbReference type="EMBL" id="OCT54481.1"/>
    </source>
</evidence>
<reference evidence="3" key="1">
    <citation type="submission" date="2015-07" db="EMBL/GenBank/DDBJ databases">
        <authorList>
            <person name="Teixeira M.M."/>
            <person name="Souza R.C."/>
            <person name="Almeida L.G."/>
            <person name="Vicente V.A."/>
            <person name="de Hoog S."/>
            <person name="Bocca A.L."/>
            <person name="de Almeida S.R."/>
            <person name="Vasconcelos A.T."/>
            <person name="Felipe M.S."/>
        </authorList>
    </citation>
    <scope>NUCLEOTIDE SEQUENCE [LARGE SCALE GENOMIC DNA]</scope>
    <source>
        <strain evidence="3">KSF</strain>
    </source>
</reference>
<dbReference type="EMBL" id="LGRB01000004">
    <property type="protein sequence ID" value="OCT54481.1"/>
    <property type="molecule type" value="Genomic_DNA"/>
</dbReference>
<name>A0A1C1D1A4_9EURO</name>
<feature type="compositionally biased region" description="Basic residues" evidence="1">
    <location>
        <begin position="29"/>
        <end position="38"/>
    </location>
</feature>
<gene>
    <name evidence="2" type="ORF">CLCR_01014</name>
</gene>
<proteinExistence type="predicted"/>